<evidence type="ECO:0000256" key="2">
    <source>
        <dbReference type="HAMAP-Rule" id="MF_00674"/>
    </source>
</evidence>
<dbReference type="PANTHER" id="PTHR37478:SF2">
    <property type="entry name" value="UPF0251 PROTEIN TK0562"/>
    <property type="match status" value="1"/>
</dbReference>
<evidence type="ECO:0000256" key="1">
    <source>
        <dbReference type="ARBA" id="ARBA00009350"/>
    </source>
</evidence>
<dbReference type="EMBL" id="DRUZ01000121">
    <property type="protein sequence ID" value="HHS02882.1"/>
    <property type="molecule type" value="Genomic_DNA"/>
</dbReference>
<dbReference type="AlphaFoldDB" id="A0A7C5V743"/>
<dbReference type="HAMAP" id="MF_00674">
    <property type="entry name" value="UPF0251"/>
    <property type="match status" value="1"/>
</dbReference>
<gene>
    <name evidence="3" type="ORF">ENL71_10565</name>
</gene>
<comment type="similarity">
    <text evidence="1 2">Belongs to the UPF0251 family.</text>
</comment>
<sequence length="143" mass="16370">MPRPVRCRRVEFLPRFNYFFPREGYNDEVVLKVEELEAIRLKDLEGLMQEECAQKMQVSRQTFQLILEEARKKIADALINGKAIRIEGGNYVVGSCKVVCRECGFMFDADLSECPVCHSKNVGCAKGMGKGHCFRHRHGKLES</sequence>
<dbReference type="SUPFAM" id="SSF88659">
    <property type="entry name" value="Sigma3 and sigma4 domains of RNA polymerase sigma factors"/>
    <property type="match status" value="1"/>
</dbReference>
<dbReference type="InterPro" id="IPR036388">
    <property type="entry name" value="WH-like_DNA-bd_sf"/>
</dbReference>
<evidence type="ECO:0000313" key="3">
    <source>
        <dbReference type="EMBL" id="HHS02882.1"/>
    </source>
</evidence>
<proteinExistence type="inferred from homology"/>
<dbReference type="Pfam" id="PF02001">
    <property type="entry name" value="DUF134"/>
    <property type="match status" value="1"/>
</dbReference>
<dbReference type="Gene3D" id="1.10.10.10">
    <property type="entry name" value="Winged helix-like DNA-binding domain superfamily/Winged helix DNA-binding domain"/>
    <property type="match status" value="1"/>
</dbReference>
<accession>A0A7C5V743</accession>
<name>A0A7C5V743_9FIRM</name>
<dbReference type="InterPro" id="IPR002852">
    <property type="entry name" value="UPF0251"/>
</dbReference>
<reference evidence="3" key="1">
    <citation type="journal article" date="2020" name="mSystems">
        <title>Genome- and Community-Level Interaction Insights into Carbon Utilization and Element Cycling Functions of Hydrothermarchaeota in Hydrothermal Sediment.</title>
        <authorList>
            <person name="Zhou Z."/>
            <person name="Liu Y."/>
            <person name="Xu W."/>
            <person name="Pan J."/>
            <person name="Luo Z.H."/>
            <person name="Li M."/>
        </authorList>
    </citation>
    <scope>NUCLEOTIDE SEQUENCE [LARGE SCALE GENOMIC DNA]</scope>
    <source>
        <strain evidence="3">SpSt-102</strain>
    </source>
</reference>
<dbReference type="InterPro" id="IPR013324">
    <property type="entry name" value="RNA_pol_sigma_r3/r4-like"/>
</dbReference>
<comment type="caution">
    <text evidence="3">The sequence shown here is derived from an EMBL/GenBank/DDBJ whole genome shotgun (WGS) entry which is preliminary data.</text>
</comment>
<dbReference type="PANTHER" id="PTHR37478">
    <property type="match status" value="1"/>
</dbReference>
<protein>
    <recommendedName>
        <fullName evidence="2">UPF0251 protein ENL71_10565</fullName>
    </recommendedName>
</protein>
<organism evidence="3">
    <name type="scientific">Caldicellulosiruptor owensensis</name>
    <dbReference type="NCBI Taxonomy" id="55205"/>
    <lineage>
        <taxon>Bacteria</taxon>
        <taxon>Bacillati</taxon>
        <taxon>Bacillota</taxon>
        <taxon>Bacillota incertae sedis</taxon>
        <taxon>Caldicellulosiruptorales</taxon>
        <taxon>Caldicellulosiruptoraceae</taxon>
        <taxon>Caldicellulosiruptor</taxon>
    </lineage>
</organism>